<name>A0A3B8WDR9_MARNT</name>
<evidence type="ECO:0000313" key="2">
    <source>
        <dbReference type="Proteomes" id="UP000261325"/>
    </source>
</evidence>
<dbReference type="AlphaFoldDB" id="A0A3B8WDR9"/>
<protein>
    <submittedName>
        <fullName evidence="1">Pseudaminic acid cytidylyltransferase</fullName>
    </submittedName>
</protein>
<proteinExistence type="predicted"/>
<dbReference type="PANTHER" id="PTHR21485:SF6">
    <property type="entry name" value="N-ACYLNEURAMINATE CYTIDYLYLTRANSFERASE-RELATED"/>
    <property type="match status" value="1"/>
</dbReference>
<sequence>MIVSAVAIIPARGGSKRIPRKNIKEFCGKPMIAWSIEAALESDCFDRVIVSTDDEEIAA</sequence>
<feature type="non-terminal residue" evidence="1">
    <location>
        <position position="59"/>
    </location>
</feature>
<dbReference type="InterPro" id="IPR050793">
    <property type="entry name" value="CMP-NeuNAc_synthase"/>
</dbReference>
<evidence type="ECO:0000313" key="1">
    <source>
        <dbReference type="EMBL" id="HAC28011.1"/>
    </source>
</evidence>
<gene>
    <name evidence="1" type="ORF">DCF82_09385</name>
</gene>
<dbReference type="GO" id="GO:0008781">
    <property type="term" value="F:N-acylneuraminate cytidylyltransferase activity"/>
    <property type="evidence" value="ECO:0007669"/>
    <property type="project" value="TreeGrafter"/>
</dbReference>
<organism evidence="1 2">
    <name type="scientific">Marinobacter nauticus</name>
    <name type="common">Marinobacter hydrocarbonoclasticus</name>
    <name type="synonym">Marinobacter aquaeolei</name>
    <dbReference type="NCBI Taxonomy" id="2743"/>
    <lineage>
        <taxon>Bacteria</taxon>
        <taxon>Pseudomonadati</taxon>
        <taxon>Pseudomonadota</taxon>
        <taxon>Gammaproteobacteria</taxon>
        <taxon>Pseudomonadales</taxon>
        <taxon>Marinobacteraceae</taxon>
        <taxon>Marinobacter</taxon>
    </lineage>
</organism>
<dbReference type="EMBL" id="DLYI01000117">
    <property type="protein sequence ID" value="HAC28011.1"/>
    <property type="molecule type" value="Genomic_DNA"/>
</dbReference>
<dbReference type="Proteomes" id="UP000261325">
    <property type="component" value="Unassembled WGS sequence"/>
</dbReference>
<keyword evidence="1" id="KW-0548">Nucleotidyltransferase</keyword>
<comment type="caution">
    <text evidence="1">The sequence shown here is derived from an EMBL/GenBank/DDBJ whole genome shotgun (WGS) entry which is preliminary data.</text>
</comment>
<dbReference type="PANTHER" id="PTHR21485">
    <property type="entry name" value="HAD SUPERFAMILY MEMBERS CMAS AND KDSC"/>
    <property type="match status" value="1"/>
</dbReference>
<keyword evidence="1" id="KW-0808">Transferase</keyword>
<dbReference type="Gene3D" id="3.90.550.10">
    <property type="entry name" value="Spore Coat Polysaccharide Biosynthesis Protein SpsA, Chain A"/>
    <property type="match status" value="1"/>
</dbReference>
<dbReference type="InterPro" id="IPR029044">
    <property type="entry name" value="Nucleotide-diphossugar_trans"/>
</dbReference>
<reference evidence="1 2" key="1">
    <citation type="journal article" date="2018" name="Nat. Biotechnol.">
        <title>A standardized bacterial taxonomy based on genome phylogeny substantially revises the tree of life.</title>
        <authorList>
            <person name="Parks D.H."/>
            <person name="Chuvochina M."/>
            <person name="Waite D.W."/>
            <person name="Rinke C."/>
            <person name="Skarshewski A."/>
            <person name="Chaumeil P.A."/>
            <person name="Hugenholtz P."/>
        </authorList>
    </citation>
    <scope>NUCLEOTIDE SEQUENCE [LARGE SCALE GENOMIC DNA]</scope>
    <source>
        <strain evidence="1">UBA9049</strain>
    </source>
</reference>
<accession>A0A3B8WDR9</accession>
<dbReference type="SUPFAM" id="SSF53448">
    <property type="entry name" value="Nucleotide-diphospho-sugar transferases"/>
    <property type="match status" value="1"/>
</dbReference>
<dbReference type="Pfam" id="PF02348">
    <property type="entry name" value="CTP_transf_3"/>
    <property type="match status" value="1"/>
</dbReference>
<dbReference type="InterPro" id="IPR003329">
    <property type="entry name" value="Cytidylyl_trans"/>
</dbReference>